<keyword evidence="3" id="KW-0732">Signal</keyword>
<feature type="coiled-coil region" evidence="1">
    <location>
        <begin position="552"/>
        <end position="586"/>
    </location>
</feature>
<feature type="compositionally biased region" description="Polar residues" evidence="2">
    <location>
        <begin position="73"/>
        <end position="84"/>
    </location>
</feature>
<dbReference type="PANTHER" id="PTHR31099:SF49">
    <property type="entry name" value="MYOSIN HEAVY CHAIN-LIKE PROTEIN"/>
    <property type="match status" value="1"/>
</dbReference>
<protein>
    <recommendedName>
        <fullName evidence="4">Transposase (putative) gypsy type domain-containing protein</fullName>
    </recommendedName>
</protein>
<feature type="region of interest" description="Disordered" evidence="2">
    <location>
        <begin position="65"/>
        <end position="104"/>
    </location>
</feature>
<feature type="compositionally biased region" description="Polar residues" evidence="2">
    <location>
        <begin position="379"/>
        <end position="389"/>
    </location>
</feature>
<dbReference type="AlphaFoldDB" id="A0A371IFE5"/>
<evidence type="ECO:0000256" key="1">
    <source>
        <dbReference type="SAM" id="Coils"/>
    </source>
</evidence>
<proteinExistence type="predicted"/>
<dbReference type="Proteomes" id="UP000257109">
    <property type="component" value="Unassembled WGS sequence"/>
</dbReference>
<dbReference type="Pfam" id="PF04195">
    <property type="entry name" value="Transposase_28"/>
    <property type="match status" value="1"/>
</dbReference>
<dbReference type="PANTHER" id="PTHR31099">
    <property type="entry name" value="OS06G0165300 PROTEIN"/>
    <property type="match status" value="1"/>
</dbReference>
<feature type="non-terminal residue" evidence="5">
    <location>
        <position position="1"/>
    </location>
</feature>
<dbReference type="EMBL" id="QJKJ01000208">
    <property type="protein sequence ID" value="RDY13738.1"/>
    <property type="molecule type" value="Genomic_DNA"/>
</dbReference>
<evidence type="ECO:0000259" key="4">
    <source>
        <dbReference type="Pfam" id="PF04195"/>
    </source>
</evidence>
<evidence type="ECO:0000313" key="6">
    <source>
        <dbReference type="Proteomes" id="UP000257109"/>
    </source>
</evidence>
<dbReference type="OrthoDB" id="1321796at2759"/>
<evidence type="ECO:0000313" key="5">
    <source>
        <dbReference type="EMBL" id="RDY13738.1"/>
    </source>
</evidence>
<feature type="compositionally biased region" description="Low complexity" evidence="2">
    <location>
        <begin position="88"/>
        <end position="101"/>
    </location>
</feature>
<comment type="caution">
    <text evidence="5">The sequence shown here is derived from an EMBL/GenBank/DDBJ whole genome shotgun (WGS) entry which is preliminary data.</text>
</comment>
<reference evidence="5" key="1">
    <citation type="submission" date="2018-05" db="EMBL/GenBank/DDBJ databases">
        <title>Draft genome of Mucuna pruriens seed.</title>
        <authorList>
            <person name="Nnadi N.E."/>
            <person name="Vos R."/>
            <person name="Hasami M.H."/>
            <person name="Devisetty U.K."/>
            <person name="Aguiy J.C."/>
        </authorList>
    </citation>
    <scope>NUCLEOTIDE SEQUENCE [LARGE SCALE GENOMIC DNA]</scope>
    <source>
        <strain evidence="5">JCA_2017</strain>
    </source>
</reference>
<evidence type="ECO:0000256" key="3">
    <source>
        <dbReference type="SAM" id="SignalP"/>
    </source>
</evidence>
<feature type="region of interest" description="Disordered" evidence="2">
    <location>
        <begin position="373"/>
        <end position="419"/>
    </location>
</feature>
<keyword evidence="6" id="KW-1185">Reference proteome</keyword>
<dbReference type="InterPro" id="IPR007321">
    <property type="entry name" value="Transposase_28"/>
</dbReference>
<accession>A0A371IFE5</accession>
<evidence type="ECO:0000256" key="2">
    <source>
        <dbReference type="SAM" id="MobiDB-lite"/>
    </source>
</evidence>
<feature type="chain" id="PRO_5017058908" description="Transposase (putative) gypsy type domain-containing protein" evidence="3">
    <location>
        <begin position="27"/>
        <end position="587"/>
    </location>
</feature>
<organism evidence="5 6">
    <name type="scientific">Mucuna pruriens</name>
    <name type="common">Velvet bean</name>
    <name type="synonym">Dolichos pruriens</name>
    <dbReference type="NCBI Taxonomy" id="157652"/>
    <lineage>
        <taxon>Eukaryota</taxon>
        <taxon>Viridiplantae</taxon>
        <taxon>Streptophyta</taxon>
        <taxon>Embryophyta</taxon>
        <taxon>Tracheophyta</taxon>
        <taxon>Spermatophyta</taxon>
        <taxon>Magnoliopsida</taxon>
        <taxon>eudicotyledons</taxon>
        <taxon>Gunneridae</taxon>
        <taxon>Pentapetalae</taxon>
        <taxon>rosids</taxon>
        <taxon>fabids</taxon>
        <taxon>Fabales</taxon>
        <taxon>Fabaceae</taxon>
        <taxon>Papilionoideae</taxon>
        <taxon>50 kb inversion clade</taxon>
        <taxon>NPAAA clade</taxon>
        <taxon>indigoferoid/millettioid clade</taxon>
        <taxon>Phaseoleae</taxon>
        <taxon>Mucuna</taxon>
    </lineage>
</organism>
<name>A0A371IFE5_MUCPR</name>
<feature type="domain" description="Transposase (putative) gypsy type" evidence="4">
    <location>
        <begin position="194"/>
        <end position="244"/>
    </location>
</feature>
<gene>
    <name evidence="5" type="ORF">CR513_01294</name>
</gene>
<sequence length="587" mass="65040">MRQDLKHANNCPNSSLLLLFRLHLLASPFSSLLCHFALKSRVLPLYPDNFAFMFPNFLSMEPTGETSRDPLDVSTQDAQPSSVATPAGGASNSGGDSSSSSKSRDNYPFRIVYRDHSSDNLTKGPYSWVDLEVLRVSSLLTRSGSLLGMASAICQPRTWSVSVSACRQGESVFMSSAEGTKPFFYLYDTLHSKLGIKLPFTHFEQAVLQALNVAPTQLHPNSWAFVRAFELLCEDLGKAPTLGVTNRVGWTSLSNRAKRKLLKSFLESYKTFKDRFFRVAPSDPNSSLLTDRSGQSYFPLQWTRQPAVSIAVDTKKLESWEPSFITELKGMSVLRRYSTKALANLRKRKEQAPQRASPPVDMEAKVAPLSATGSADLPQASQEEASRTPSVFELERNAPPSSHQTDRESGGRPNKRPHLGEEVQVDDASASLDVSAPHSSNPRPLLYKYFVWAVDRILASSTLELDVERLGLAGAAHGFALARVAEKKFGDLEVERSSWVEQRKNSEEENRKLSSALLEAEARLNDYRLSTAKLQEVLQVAQKMNGELLDTKAELLQAKSDLELGNDSLQAEVKRLREDAAEMEGAH</sequence>
<feature type="signal peptide" evidence="3">
    <location>
        <begin position="1"/>
        <end position="26"/>
    </location>
</feature>
<keyword evidence="1" id="KW-0175">Coiled coil</keyword>